<dbReference type="InterPro" id="IPR008972">
    <property type="entry name" value="Cupredoxin"/>
</dbReference>
<comment type="subcellular location">
    <subcellularLocation>
        <location evidence="1">Cell envelope</location>
    </subcellularLocation>
</comment>
<feature type="domain" description="Cytochrome oxidase subunit II copper A binding" evidence="8">
    <location>
        <begin position="55"/>
        <end position="164"/>
    </location>
</feature>
<dbReference type="RefSeq" id="WP_036158399.1">
    <property type="nucleotide sequence ID" value="NZ_AVCX01000001.1"/>
</dbReference>
<dbReference type="GO" id="GO:0004129">
    <property type="term" value="F:cytochrome-c oxidase activity"/>
    <property type="evidence" value="ECO:0007669"/>
    <property type="project" value="UniProtKB-EC"/>
</dbReference>
<dbReference type="PROSITE" id="PS00078">
    <property type="entry name" value="COX2"/>
    <property type="match status" value="1"/>
</dbReference>
<evidence type="ECO:0000256" key="5">
    <source>
        <dbReference type="ARBA" id="ARBA00031399"/>
    </source>
</evidence>
<evidence type="ECO:0000256" key="7">
    <source>
        <dbReference type="SAM" id="Phobius"/>
    </source>
</evidence>
<dbReference type="Pfam" id="PF00116">
    <property type="entry name" value="COX2"/>
    <property type="match status" value="1"/>
</dbReference>
<gene>
    <name evidence="9" type="ORF">CD32_20340</name>
</gene>
<dbReference type="PANTHER" id="PTHR42838:SF2">
    <property type="entry name" value="NITROUS-OXIDE REDUCTASE"/>
    <property type="match status" value="1"/>
</dbReference>
<dbReference type="eggNOG" id="COG1622">
    <property type="taxonomic scope" value="Bacteria"/>
</dbReference>
<dbReference type="InterPro" id="IPR034214">
    <property type="entry name" value="Ba3_CcO_II_C"/>
</dbReference>
<comment type="caution">
    <text evidence="9">The sequence shown here is derived from an EMBL/GenBank/DDBJ whole genome shotgun (WGS) entry which is preliminary data.</text>
</comment>
<evidence type="ECO:0000256" key="4">
    <source>
        <dbReference type="ARBA" id="ARBA00024688"/>
    </source>
</evidence>
<dbReference type="AlphaFoldDB" id="A0A0A3J3S3"/>
<dbReference type="InterPro" id="IPR051403">
    <property type="entry name" value="NosZ/Cyto_c_oxidase_sub2"/>
</dbReference>
<keyword evidence="7" id="KW-0472">Membrane</keyword>
<keyword evidence="7" id="KW-0812">Transmembrane</keyword>
<name>A0A0A3J3S3_9BACI</name>
<dbReference type="Gene3D" id="2.60.40.420">
    <property type="entry name" value="Cupredoxins - blue copper proteins"/>
    <property type="match status" value="1"/>
</dbReference>
<dbReference type="CDD" id="cd13913">
    <property type="entry name" value="ba3_CcO_II_C"/>
    <property type="match status" value="1"/>
</dbReference>
<dbReference type="GO" id="GO:0030313">
    <property type="term" value="C:cell envelope"/>
    <property type="evidence" value="ECO:0007669"/>
    <property type="project" value="UniProtKB-SubCell"/>
</dbReference>
<reference evidence="9 10" key="1">
    <citation type="submission" date="2014-02" db="EMBL/GenBank/DDBJ databases">
        <title>Draft genome sequence of Lysinibacillus odysseyi NBRC 100172.</title>
        <authorList>
            <person name="Zhang F."/>
            <person name="Wang G."/>
            <person name="Zhang L."/>
        </authorList>
    </citation>
    <scope>NUCLEOTIDE SEQUENCE [LARGE SCALE GENOMIC DNA]</scope>
    <source>
        <strain evidence="9 10">NBRC 100172</strain>
    </source>
</reference>
<dbReference type="InterPro" id="IPR001505">
    <property type="entry name" value="Copper_CuA"/>
</dbReference>
<proteinExistence type="predicted"/>
<dbReference type="SUPFAM" id="SSF49503">
    <property type="entry name" value="Cupredoxins"/>
    <property type="match status" value="1"/>
</dbReference>
<evidence type="ECO:0000259" key="8">
    <source>
        <dbReference type="PROSITE" id="PS50857"/>
    </source>
</evidence>
<dbReference type="GO" id="GO:0005507">
    <property type="term" value="F:copper ion binding"/>
    <property type="evidence" value="ECO:0007669"/>
    <property type="project" value="InterPro"/>
</dbReference>
<dbReference type="PROSITE" id="PS50857">
    <property type="entry name" value="COX2_CUA"/>
    <property type="match status" value="1"/>
</dbReference>
<comment type="function">
    <text evidence="4">Subunits I and II form the functional core of the enzyme complex. Electrons originating in cytochrome c are transferred via heme a and Cu(A) to the binuclear center formed by heme a3 and Cu(B).</text>
</comment>
<evidence type="ECO:0000313" key="10">
    <source>
        <dbReference type="Proteomes" id="UP000030437"/>
    </source>
</evidence>
<dbReference type="GO" id="GO:0016020">
    <property type="term" value="C:membrane"/>
    <property type="evidence" value="ECO:0007669"/>
    <property type="project" value="InterPro"/>
</dbReference>
<evidence type="ECO:0000256" key="2">
    <source>
        <dbReference type="ARBA" id="ARBA00022723"/>
    </source>
</evidence>
<keyword evidence="7" id="KW-1133">Transmembrane helix</keyword>
<dbReference type="STRING" id="1220589.CD32_20340"/>
<evidence type="ECO:0000256" key="6">
    <source>
        <dbReference type="ARBA" id="ARBA00047816"/>
    </source>
</evidence>
<organism evidence="9 10">
    <name type="scientific">Lysinibacillus odysseyi 34hs-1 = NBRC 100172</name>
    <dbReference type="NCBI Taxonomy" id="1220589"/>
    <lineage>
        <taxon>Bacteria</taxon>
        <taxon>Bacillati</taxon>
        <taxon>Bacillota</taxon>
        <taxon>Bacilli</taxon>
        <taxon>Bacillales</taxon>
        <taxon>Bacillaceae</taxon>
        <taxon>Lysinibacillus</taxon>
    </lineage>
</organism>
<evidence type="ECO:0000256" key="3">
    <source>
        <dbReference type="ARBA" id="ARBA00023008"/>
    </source>
</evidence>
<keyword evidence="10" id="KW-1185">Reference proteome</keyword>
<dbReference type="InterPro" id="IPR002429">
    <property type="entry name" value="CcO_II-like_C"/>
</dbReference>
<protein>
    <recommendedName>
        <fullName evidence="5">Cytochrome aa3 subunit 2</fullName>
    </recommendedName>
</protein>
<comment type="catalytic activity">
    <reaction evidence="6">
        <text>4 Fe(II)-[cytochrome c] + O2 + 8 H(+)(in) = 4 Fe(III)-[cytochrome c] + 2 H2O + 4 H(+)(out)</text>
        <dbReference type="Rhea" id="RHEA:11436"/>
        <dbReference type="Rhea" id="RHEA-COMP:10350"/>
        <dbReference type="Rhea" id="RHEA-COMP:14399"/>
        <dbReference type="ChEBI" id="CHEBI:15377"/>
        <dbReference type="ChEBI" id="CHEBI:15378"/>
        <dbReference type="ChEBI" id="CHEBI:15379"/>
        <dbReference type="ChEBI" id="CHEBI:29033"/>
        <dbReference type="ChEBI" id="CHEBI:29034"/>
        <dbReference type="EC" id="7.1.1.9"/>
    </reaction>
</comment>
<dbReference type="OrthoDB" id="9773456at2"/>
<dbReference type="Proteomes" id="UP000030437">
    <property type="component" value="Unassembled WGS sequence"/>
</dbReference>
<dbReference type="PANTHER" id="PTHR42838">
    <property type="entry name" value="CYTOCHROME C OXIDASE SUBUNIT II"/>
    <property type="match status" value="1"/>
</dbReference>
<dbReference type="EMBL" id="JPVP01000060">
    <property type="protein sequence ID" value="KGR81697.1"/>
    <property type="molecule type" value="Genomic_DNA"/>
</dbReference>
<keyword evidence="3" id="KW-0186">Copper</keyword>
<accession>A0A0A3J3S3</accession>
<evidence type="ECO:0000313" key="9">
    <source>
        <dbReference type="EMBL" id="KGR81697.1"/>
    </source>
</evidence>
<keyword evidence="2" id="KW-0479">Metal-binding</keyword>
<evidence type="ECO:0000256" key="1">
    <source>
        <dbReference type="ARBA" id="ARBA00004196"/>
    </source>
</evidence>
<sequence length="164" mass="18489">MHIHKYEKWWLVFGCATLVAFLVILAIGAFHNGTHPNEGKITVDYENVDSIKPFDNPGVHKVEGKEWDYEVVLVASAFSYNPNEIEVPLGSVVKFYATTRDVIHGFEIAQTNINMMLEPGYVSEYVAEMNKAGEYLIVCNEYCGTGHTYMYGTLKVVDENAQNN</sequence>
<feature type="transmembrane region" description="Helical" evidence="7">
    <location>
        <begin position="9"/>
        <end position="30"/>
    </location>
</feature>